<dbReference type="CDD" id="cd00854">
    <property type="entry name" value="NagA"/>
    <property type="match status" value="1"/>
</dbReference>
<dbReference type="SUPFAM" id="SSF51338">
    <property type="entry name" value="Composite domain of metallo-dependent hydrolases"/>
    <property type="match status" value="1"/>
</dbReference>
<dbReference type="RefSeq" id="WP_377059207.1">
    <property type="nucleotide sequence ID" value="NZ_JBHLUU010000128.1"/>
</dbReference>
<evidence type="ECO:0000256" key="1">
    <source>
        <dbReference type="ARBA" id="ARBA00010716"/>
    </source>
</evidence>
<dbReference type="Gene3D" id="3.20.20.140">
    <property type="entry name" value="Metal-dependent hydrolases"/>
    <property type="match status" value="1"/>
</dbReference>
<dbReference type="GO" id="GO:0008448">
    <property type="term" value="F:N-acetylglucosamine-6-phosphate deacetylase activity"/>
    <property type="evidence" value="ECO:0007669"/>
    <property type="project" value="UniProtKB-EC"/>
</dbReference>
<accession>A0ABV6KY14</accession>
<reference evidence="7 8" key="1">
    <citation type="submission" date="2024-09" db="EMBL/GenBank/DDBJ databases">
        <authorList>
            <person name="Sun Q."/>
            <person name="Mori K."/>
        </authorList>
    </citation>
    <scope>NUCLEOTIDE SEQUENCE [LARGE SCALE GENOMIC DNA]</scope>
    <source>
        <strain evidence="7 8">CGMCC 1.9126</strain>
    </source>
</reference>
<evidence type="ECO:0000256" key="2">
    <source>
        <dbReference type="ARBA" id="ARBA00022723"/>
    </source>
</evidence>
<dbReference type="PANTHER" id="PTHR11113">
    <property type="entry name" value="N-ACETYLGLUCOSAMINE-6-PHOSPHATE DEACETYLASE"/>
    <property type="match status" value="1"/>
</dbReference>
<protein>
    <submittedName>
        <fullName evidence="7">N-acetylglucosamine-6-phosphate deacetylase</fullName>
        <ecNumber evidence="7">3.5.1.25</ecNumber>
    </submittedName>
</protein>
<evidence type="ECO:0000313" key="7">
    <source>
        <dbReference type="EMBL" id="MFC0478222.1"/>
    </source>
</evidence>
<dbReference type="Gene3D" id="2.30.40.10">
    <property type="entry name" value="Urease, subunit C, domain 1"/>
    <property type="match status" value="1"/>
</dbReference>
<evidence type="ECO:0000313" key="8">
    <source>
        <dbReference type="Proteomes" id="UP001589738"/>
    </source>
</evidence>
<dbReference type="Pfam" id="PF01979">
    <property type="entry name" value="Amidohydro_1"/>
    <property type="match status" value="1"/>
</dbReference>
<dbReference type="NCBIfam" id="TIGR00221">
    <property type="entry name" value="nagA"/>
    <property type="match status" value="1"/>
</dbReference>
<evidence type="ECO:0000259" key="6">
    <source>
        <dbReference type="Pfam" id="PF01979"/>
    </source>
</evidence>
<keyword evidence="3 5" id="KW-0378">Hydrolase</keyword>
<dbReference type="PIRSF" id="PIRSF038994">
    <property type="entry name" value="NagA"/>
    <property type="match status" value="1"/>
</dbReference>
<comment type="caution">
    <text evidence="7">The sequence shown here is derived from an EMBL/GenBank/DDBJ whole genome shotgun (WGS) entry which is preliminary data.</text>
</comment>
<proteinExistence type="inferred from homology"/>
<sequence>MSSSRSPLLLKGMRVFSEQGIIESGYIKTCNQKIVEVGSLEMLPDESGFEVIELPPHFNLLPGFIDVHIHGANGADVMDATEDALYTMANSLPREGTTSFLATTMTQSHEKIESAIEAAGKYIRKNQATPQAEILGIHLEGPFVNPDKAGAQPMEHMMHPNTELFQKWQTLSRDTIKLVTLASELPGGLELIKYLSDQHIIASIGHSDATFEEVKQAVEAGSTHVTHLFNQMRGLHHREPGVAGAALLLEELKAELIVDGIHVHPEMVRFAFQQKKKDGLILITDSMRAKCLKNGVYELGGQDVYVNNEMATLSDGTLAGSILETKRAVKNMIKYTNCTLEDVVHMASINPAKQLNVYDRKGSITVGKDADLVILDGNLEVELTVCRGSIAFQRKE</sequence>
<gene>
    <name evidence="7" type="primary">nagA</name>
    <name evidence="7" type="ORF">ACFFHF_23830</name>
</gene>
<comment type="similarity">
    <text evidence="1 5">Belongs to the metallo-dependent hydrolases superfamily. NagA family.</text>
</comment>
<organism evidence="7 8">
    <name type="scientific">Robertmurraya beringensis</name>
    <dbReference type="NCBI Taxonomy" id="641660"/>
    <lineage>
        <taxon>Bacteria</taxon>
        <taxon>Bacillati</taxon>
        <taxon>Bacillota</taxon>
        <taxon>Bacilli</taxon>
        <taxon>Bacillales</taxon>
        <taxon>Bacillaceae</taxon>
        <taxon>Robertmurraya</taxon>
    </lineage>
</organism>
<feature type="domain" description="Amidohydrolase-related" evidence="6">
    <location>
        <begin position="60"/>
        <end position="388"/>
    </location>
</feature>
<keyword evidence="8" id="KW-1185">Reference proteome</keyword>
<dbReference type="EC" id="3.5.1.25" evidence="7"/>
<name>A0ABV6KY14_9BACI</name>
<dbReference type="EMBL" id="JBHLUU010000128">
    <property type="protein sequence ID" value="MFC0478222.1"/>
    <property type="molecule type" value="Genomic_DNA"/>
</dbReference>
<evidence type="ECO:0000256" key="3">
    <source>
        <dbReference type="ARBA" id="ARBA00022801"/>
    </source>
</evidence>
<dbReference type="InterPro" id="IPR011059">
    <property type="entry name" value="Metal-dep_hydrolase_composite"/>
</dbReference>
<dbReference type="InterPro" id="IPR032466">
    <property type="entry name" value="Metal_Hydrolase"/>
</dbReference>
<keyword evidence="4 5" id="KW-0119">Carbohydrate metabolism</keyword>
<dbReference type="SUPFAM" id="SSF51556">
    <property type="entry name" value="Metallo-dependent hydrolases"/>
    <property type="match status" value="1"/>
</dbReference>
<dbReference type="Proteomes" id="UP001589738">
    <property type="component" value="Unassembled WGS sequence"/>
</dbReference>
<dbReference type="InterPro" id="IPR003764">
    <property type="entry name" value="GlcNAc_6-P_deAcase"/>
</dbReference>
<evidence type="ECO:0000256" key="5">
    <source>
        <dbReference type="PIRNR" id="PIRNR038994"/>
    </source>
</evidence>
<dbReference type="PANTHER" id="PTHR11113:SF14">
    <property type="entry name" value="N-ACETYLGLUCOSAMINE-6-PHOSPHATE DEACETYLASE"/>
    <property type="match status" value="1"/>
</dbReference>
<dbReference type="InterPro" id="IPR006680">
    <property type="entry name" value="Amidohydro-rel"/>
</dbReference>
<keyword evidence="2" id="KW-0479">Metal-binding</keyword>
<evidence type="ECO:0000256" key="4">
    <source>
        <dbReference type="ARBA" id="ARBA00023277"/>
    </source>
</evidence>